<dbReference type="Proteomes" id="UP000030652">
    <property type="component" value="Unassembled WGS sequence"/>
</dbReference>
<dbReference type="Pfam" id="PF07603">
    <property type="entry name" value="Lcl_C"/>
    <property type="match status" value="1"/>
</dbReference>
<feature type="domain" description="Lcl C-terminal" evidence="1">
    <location>
        <begin position="83"/>
        <end position="194"/>
    </location>
</feature>
<dbReference type="AlphaFoldDB" id="A0A0B0EJY9"/>
<evidence type="ECO:0000259" key="1">
    <source>
        <dbReference type="Pfam" id="PF07603"/>
    </source>
</evidence>
<dbReference type="eggNOG" id="COG0515">
    <property type="taxonomic scope" value="Bacteria"/>
</dbReference>
<name>A0A0B0EJY9_9BACT</name>
<proteinExistence type="predicted"/>
<comment type="caution">
    <text evidence="2">The sequence shown here is derived from an EMBL/GenBank/DDBJ whole genome shotgun (WGS) entry which is preliminary data.</text>
</comment>
<evidence type="ECO:0000313" key="2">
    <source>
        <dbReference type="EMBL" id="KHE91443.1"/>
    </source>
</evidence>
<gene>
    <name evidence="2" type="ORF">SCABRO_02805</name>
</gene>
<dbReference type="InterPro" id="IPR011460">
    <property type="entry name" value="Lcl_C"/>
</dbReference>
<dbReference type="EMBL" id="JRYO01000196">
    <property type="protein sequence ID" value="KHE91443.1"/>
    <property type="molecule type" value="Genomic_DNA"/>
</dbReference>
<protein>
    <recommendedName>
        <fullName evidence="1">Lcl C-terminal domain-containing protein</fullName>
    </recommendedName>
</protein>
<reference evidence="2 3" key="1">
    <citation type="submission" date="2014-10" db="EMBL/GenBank/DDBJ databases">
        <title>Draft genome of anammox bacterium scalindua brodae, obtained using differential coverage binning of sequence data from two enrichment reactors.</title>
        <authorList>
            <person name="Speth D.R."/>
            <person name="Russ L."/>
            <person name="Kartal B."/>
            <person name="Op den Camp H.J."/>
            <person name="Dutilh B.E."/>
            <person name="Jetten M.S."/>
        </authorList>
    </citation>
    <scope>NUCLEOTIDE SEQUENCE [LARGE SCALE GENOMIC DNA]</scope>
    <source>
        <strain evidence="2">RU1</strain>
    </source>
</reference>
<sequence>MKKCLLINILVFSFIFLPIQIKLLVAEGESPLTELRSSYMNLTVSQVQSMSNISIRRKKAWGFYGHSTIPHEFGTKIIGDNKVVVDNATGLMWHPSGSYEYMKRKEVKRWVRGLNSNGYAGFHDWRVPTVEEASSLLEASEKNGNLYIDTAFDKKQRWIWTGDSCSSGGMWRVYFDDGYVDCGDVGLLFVRPVRKAR</sequence>
<organism evidence="2 3">
    <name type="scientific">Candidatus Scalindua brodae</name>
    <dbReference type="NCBI Taxonomy" id="237368"/>
    <lineage>
        <taxon>Bacteria</taxon>
        <taxon>Pseudomonadati</taxon>
        <taxon>Planctomycetota</taxon>
        <taxon>Candidatus Brocadiia</taxon>
        <taxon>Candidatus Brocadiales</taxon>
        <taxon>Candidatus Scalinduaceae</taxon>
        <taxon>Candidatus Scalindua</taxon>
    </lineage>
</organism>
<dbReference type="PATRIC" id="fig|237368.3.peg.3039"/>
<accession>A0A0B0EJY9</accession>
<evidence type="ECO:0000313" key="3">
    <source>
        <dbReference type="Proteomes" id="UP000030652"/>
    </source>
</evidence>